<dbReference type="OrthoDB" id="1913941at2759"/>
<dbReference type="PANTHER" id="PTHR24186:SF8">
    <property type="entry name" value="ANKYRIN REPEAT FAMILY PROTEIN"/>
    <property type="match status" value="1"/>
</dbReference>
<keyword evidence="2 3" id="KW-0040">ANK repeat</keyword>
<dbReference type="InterPro" id="IPR002110">
    <property type="entry name" value="Ankyrin_rpt"/>
</dbReference>
<dbReference type="STRING" id="35608.A0A2U1NVE4"/>
<dbReference type="SMART" id="SM00248">
    <property type="entry name" value="ANK"/>
    <property type="match status" value="2"/>
</dbReference>
<evidence type="ECO:0000256" key="2">
    <source>
        <dbReference type="ARBA" id="ARBA00023043"/>
    </source>
</evidence>
<protein>
    <submittedName>
        <fullName evidence="4">Ankyrin repeat-containing protein</fullName>
    </submittedName>
</protein>
<dbReference type="PANTHER" id="PTHR24186">
    <property type="entry name" value="PROTEIN PHOSPHATASE 1 REGULATORY SUBUNIT"/>
    <property type="match status" value="1"/>
</dbReference>
<dbReference type="PROSITE" id="PS50088">
    <property type="entry name" value="ANK_REPEAT"/>
    <property type="match status" value="1"/>
</dbReference>
<reference evidence="4 5" key="1">
    <citation type="journal article" date="2018" name="Mol. Plant">
        <title>The genome of Artemisia annua provides insight into the evolution of Asteraceae family and artemisinin biosynthesis.</title>
        <authorList>
            <person name="Shen Q."/>
            <person name="Zhang L."/>
            <person name="Liao Z."/>
            <person name="Wang S."/>
            <person name="Yan T."/>
            <person name="Shi P."/>
            <person name="Liu M."/>
            <person name="Fu X."/>
            <person name="Pan Q."/>
            <person name="Wang Y."/>
            <person name="Lv Z."/>
            <person name="Lu X."/>
            <person name="Zhang F."/>
            <person name="Jiang W."/>
            <person name="Ma Y."/>
            <person name="Chen M."/>
            <person name="Hao X."/>
            <person name="Li L."/>
            <person name="Tang Y."/>
            <person name="Lv G."/>
            <person name="Zhou Y."/>
            <person name="Sun X."/>
            <person name="Brodelius P.E."/>
            <person name="Rose J.K.C."/>
            <person name="Tang K."/>
        </authorList>
    </citation>
    <scope>NUCLEOTIDE SEQUENCE [LARGE SCALE GENOMIC DNA]</scope>
    <source>
        <strain evidence="5">cv. Huhao1</strain>
        <tissue evidence="4">Leaf</tissue>
    </source>
</reference>
<dbReference type="SUPFAM" id="SSF48403">
    <property type="entry name" value="Ankyrin repeat"/>
    <property type="match status" value="1"/>
</dbReference>
<evidence type="ECO:0000313" key="4">
    <source>
        <dbReference type="EMBL" id="PWA77482.1"/>
    </source>
</evidence>
<evidence type="ECO:0000256" key="3">
    <source>
        <dbReference type="PROSITE-ProRule" id="PRU00023"/>
    </source>
</evidence>
<sequence length="170" mass="18990">MELKRLEKVKSEDDRVLDWFDRTLKTDEMMVTINMKIGANNGYDLFHIAAKQGHLHMISSTFDLDIIWIDKKGQTALHMAVKGQNMDIVAELIKPDPTIVKCLLSFDEININVVNKAGETPLDIAENLQKWRETRVAHSIDTKMLSANLVEAAGDAAAQKSQGSGPKVCK</sequence>
<evidence type="ECO:0000313" key="5">
    <source>
        <dbReference type="Proteomes" id="UP000245207"/>
    </source>
</evidence>
<dbReference type="EMBL" id="PKPP01002120">
    <property type="protein sequence ID" value="PWA77482.1"/>
    <property type="molecule type" value="Genomic_DNA"/>
</dbReference>
<organism evidence="4 5">
    <name type="scientific">Artemisia annua</name>
    <name type="common">Sweet wormwood</name>
    <dbReference type="NCBI Taxonomy" id="35608"/>
    <lineage>
        <taxon>Eukaryota</taxon>
        <taxon>Viridiplantae</taxon>
        <taxon>Streptophyta</taxon>
        <taxon>Embryophyta</taxon>
        <taxon>Tracheophyta</taxon>
        <taxon>Spermatophyta</taxon>
        <taxon>Magnoliopsida</taxon>
        <taxon>eudicotyledons</taxon>
        <taxon>Gunneridae</taxon>
        <taxon>Pentapetalae</taxon>
        <taxon>asterids</taxon>
        <taxon>campanulids</taxon>
        <taxon>Asterales</taxon>
        <taxon>Asteraceae</taxon>
        <taxon>Asteroideae</taxon>
        <taxon>Anthemideae</taxon>
        <taxon>Artemisiinae</taxon>
        <taxon>Artemisia</taxon>
    </lineage>
</organism>
<evidence type="ECO:0000256" key="1">
    <source>
        <dbReference type="ARBA" id="ARBA00022737"/>
    </source>
</evidence>
<dbReference type="AlphaFoldDB" id="A0A2U1NVE4"/>
<feature type="repeat" description="ANK" evidence="3">
    <location>
        <begin position="72"/>
        <end position="94"/>
    </location>
</feature>
<dbReference type="InterPro" id="IPR036770">
    <property type="entry name" value="Ankyrin_rpt-contain_sf"/>
</dbReference>
<dbReference type="PROSITE" id="PS50297">
    <property type="entry name" value="ANK_REP_REGION"/>
    <property type="match status" value="1"/>
</dbReference>
<comment type="caution">
    <text evidence="4">The sequence shown here is derived from an EMBL/GenBank/DDBJ whole genome shotgun (WGS) entry which is preliminary data.</text>
</comment>
<proteinExistence type="predicted"/>
<dbReference type="Proteomes" id="UP000245207">
    <property type="component" value="Unassembled WGS sequence"/>
</dbReference>
<accession>A0A2U1NVE4</accession>
<dbReference type="GO" id="GO:0005886">
    <property type="term" value="C:plasma membrane"/>
    <property type="evidence" value="ECO:0007669"/>
    <property type="project" value="TreeGrafter"/>
</dbReference>
<gene>
    <name evidence="4" type="ORF">CTI12_AA222590</name>
</gene>
<keyword evidence="1" id="KW-0677">Repeat</keyword>
<dbReference type="Gene3D" id="1.25.40.20">
    <property type="entry name" value="Ankyrin repeat-containing domain"/>
    <property type="match status" value="1"/>
</dbReference>
<name>A0A2U1NVE4_ARTAN</name>
<keyword evidence="5" id="KW-1185">Reference proteome</keyword>
<dbReference type="Pfam" id="PF12796">
    <property type="entry name" value="Ank_2"/>
    <property type="match status" value="1"/>
</dbReference>